<organism evidence="2 3">
    <name type="scientific">Vitis vinifera</name>
    <name type="common">Grape</name>
    <dbReference type="NCBI Taxonomy" id="29760"/>
    <lineage>
        <taxon>Eukaryota</taxon>
        <taxon>Viridiplantae</taxon>
        <taxon>Streptophyta</taxon>
        <taxon>Embryophyta</taxon>
        <taxon>Tracheophyta</taxon>
        <taxon>Spermatophyta</taxon>
        <taxon>Magnoliopsida</taxon>
        <taxon>eudicotyledons</taxon>
        <taxon>Gunneridae</taxon>
        <taxon>Pentapetalae</taxon>
        <taxon>rosids</taxon>
        <taxon>Vitales</taxon>
        <taxon>Vitaceae</taxon>
        <taxon>Viteae</taxon>
        <taxon>Vitis</taxon>
    </lineage>
</organism>
<dbReference type="Proteomes" id="UP000288805">
    <property type="component" value="Unassembled WGS sequence"/>
</dbReference>
<dbReference type="AlphaFoldDB" id="A0A438GZE5"/>
<feature type="domain" description="Reverse transcriptase Ty1/copia-type" evidence="1">
    <location>
        <begin position="20"/>
        <end position="86"/>
    </location>
</feature>
<dbReference type="EMBL" id="QGNW01000310">
    <property type="protein sequence ID" value="RVW77588.1"/>
    <property type="molecule type" value="Genomic_DNA"/>
</dbReference>
<evidence type="ECO:0000313" key="3">
    <source>
        <dbReference type="Proteomes" id="UP000288805"/>
    </source>
</evidence>
<name>A0A438GZE5_VITVI</name>
<reference evidence="2 3" key="1">
    <citation type="journal article" date="2018" name="PLoS Genet.">
        <title>Population sequencing reveals clonal diversity and ancestral inbreeding in the grapevine cultivar Chardonnay.</title>
        <authorList>
            <person name="Roach M.J."/>
            <person name="Johnson D.L."/>
            <person name="Bohlmann J."/>
            <person name="van Vuuren H.J."/>
            <person name="Jones S.J."/>
            <person name="Pretorius I.S."/>
            <person name="Schmidt S.A."/>
            <person name="Borneman A.R."/>
        </authorList>
    </citation>
    <scope>NUCLEOTIDE SEQUENCE [LARGE SCALE GENOMIC DNA]</scope>
    <source>
        <strain evidence="3">cv. Chardonnay</strain>
        <tissue evidence="2">Leaf</tissue>
    </source>
</reference>
<dbReference type="InterPro" id="IPR013103">
    <property type="entry name" value="RVT_2"/>
</dbReference>
<sequence length="272" mass="30839">MKDPRWVQAMKEEMEALLKNKTWILVNLPKGQKTVGCKWVFSIKYKVDGTIERYKARLVAKGFTQTYGVDYQETFSPVAKLNTGKLTALIVYVDDMIIIGDDSEEIARLQEQLASKFEMKNLGGLKYFLGIEVARSKRETPIIPNHKLGEYPNQVPTDKGSPPLERDLMFSKNDHLRVEGYTDADWAGNIMDRKSTSGYFTFVGGNLVTWRSKKQKVVALSSAEAEFRGMAKGLCELLWLRRLLTEIGFAPDSEMKLFCDNKAAIDISHNPV</sequence>
<gene>
    <name evidence="2" type="primary">AtMg00820_33</name>
    <name evidence="2" type="ORF">CK203_043020</name>
</gene>
<dbReference type="InterPro" id="IPR043502">
    <property type="entry name" value="DNA/RNA_pol_sf"/>
</dbReference>
<dbReference type="PANTHER" id="PTHR11439:SF467">
    <property type="entry name" value="INTEGRASE CATALYTIC DOMAIN-CONTAINING PROTEIN"/>
    <property type="match status" value="1"/>
</dbReference>
<dbReference type="Pfam" id="PF07727">
    <property type="entry name" value="RVT_2"/>
    <property type="match status" value="2"/>
</dbReference>
<evidence type="ECO:0000259" key="1">
    <source>
        <dbReference type="Pfam" id="PF07727"/>
    </source>
</evidence>
<dbReference type="CDD" id="cd09272">
    <property type="entry name" value="RNase_HI_RT_Ty1"/>
    <property type="match status" value="1"/>
</dbReference>
<evidence type="ECO:0000313" key="2">
    <source>
        <dbReference type="EMBL" id="RVW77588.1"/>
    </source>
</evidence>
<accession>A0A438GZE5</accession>
<dbReference type="PANTHER" id="PTHR11439">
    <property type="entry name" value="GAG-POL-RELATED RETROTRANSPOSON"/>
    <property type="match status" value="1"/>
</dbReference>
<protein>
    <submittedName>
        <fullName evidence="2">Putative mitochondrial protein</fullName>
    </submittedName>
</protein>
<proteinExistence type="predicted"/>
<dbReference type="SUPFAM" id="SSF56672">
    <property type="entry name" value="DNA/RNA polymerases"/>
    <property type="match status" value="1"/>
</dbReference>
<feature type="domain" description="Reverse transcriptase Ty1/copia-type" evidence="1">
    <location>
        <begin position="90"/>
        <end position="136"/>
    </location>
</feature>
<comment type="caution">
    <text evidence="2">The sequence shown here is derived from an EMBL/GenBank/DDBJ whole genome shotgun (WGS) entry which is preliminary data.</text>
</comment>